<feature type="region of interest" description="Disordered" evidence="12">
    <location>
        <begin position="207"/>
        <end position="253"/>
    </location>
</feature>
<feature type="compositionally biased region" description="Low complexity" evidence="12">
    <location>
        <begin position="233"/>
        <end position="247"/>
    </location>
</feature>
<dbReference type="PANTHER" id="PTHR12317:SF34">
    <property type="entry name" value="ACYLTRANSFERASE"/>
    <property type="match status" value="1"/>
</dbReference>
<keyword evidence="3" id="KW-0444">Lipid biosynthesis</keyword>
<keyword evidence="7 13" id="KW-1133">Transmembrane helix</keyword>
<feature type="transmembrane region" description="Helical" evidence="13">
    <location>
        <begin position="461"/>
        <end position="479"/>
    </location>
</feature>
<feature type="coiled-coil region" evidence="11">
    <location>
        <begin position="4"/>
        <end position="38"/>
    </location>
</feature>
<evidence type="ECO:0000313" key="14">
    <source>
        <dbReference type="EMBL" id="GBG31058.1"/>
    </source>
</evidence>
<evidence type="ECO:0000256" key="7">
    <source>
        <dbReference type="ARBA" id="ARBA00022989"/>
    </source>
</evidence>
<name>A0A2R5GMV5_9STRA</name>
<keyword evidence="4 14" id="KW-0808">Transferase</keyword>
<accession>A0A2R5GMV5</accession>
<proteinExistence type="inferred from homology"/>
<comment type="similarity">
    <text evidence="2">Belongs to the diacylglycerol acyltransferase family.</text>
</comment>
<feature type="transmembrane region" description="Helical" evidence="13">
    <location>
        <begin position="491"/>
        <end position="508"/>
    </location>
</feature>
<dbReference type="Pfam" id="PF03982">
    <property type="entry name" value="DAGAT"/>
    <property type="match status" value="1"/>
</dbReference>
<evidence type="ECO:0000256" key="12">
    <source>
        <dbReference type="SAM" id="MobiDB-lite"/>
    </source>
</evidence>
<evidence type="ECO:0000256" key="3">
    <source>
        <dbReference type="ARBA" id="ARBA00022516"/>
    </source>
</evidence>
<evidence type="ECO:0000256" key="11">
    <source>
        <dbReference type="SAM" id="Coils"/>
    </source>
</evidence>
<gene>
    <name evidence="14" type="ORF">FCC1311_072541</name>
</gene>
<sequence length="811" mass="90511">MEVAKNEAADFANLRLEHEALQKRYDALEAAYAKLLLAKGSSSEETDKTAEKPSSFAVWSPYIKIAVLSSVTALLMFIVAERQYTSGQKVGFGFLAAVGGAGVFLAIPATHWIGHFLHDDYKIWQPFRGGVRFVVLQAISWTFYGITAVIVMAAVAFAEHNNGMLASAGVVGLLSQVFMVSSLLTYSDPSQTARKARRIWRQNSGVINADDPTDEVEEEARQVYMSQRRPSTDSEYSSGSGSTSATDRSARTTMRRRSVAKSIIDHDAAADEQQVPLDKDYSTSSVVKEFVQMNTFLVVIGIVLGVLSEHSPDSKHKPIFGILSLVCCIVAISLTHGIGGRLRHINRGWSFAQFFRGGKEFILLQIFGWSFFGVAIIAQGAFVLSSVYLGTHGMKGTMYVGALATVISHYAIFLSFVLYMILFCAPYVMPESSQPWLAEATYGLLPELSANSAELGHTFKVWWILLCAISFWTFFYSALNTWGVDGWRQSLLLSLAAVAAYGGVIAVFRESPHYAMLVVICSANLVYISTTFTKRPEYNACREWSIFKEIDVLPRLAEKFFGLRLQLTEEMQRLAPVLGDVNAKDPKNQQVLLLFHPHGILPVTHGILQITHVWRKIFPHLDTNPLTATITHVVPVMRDVIQWMGCCDVSRATVHNLIRMGRNVQIVCGGQTEMFESRSWDNRIAIVRKRRRGIFKIAIQQGLGIVPMFSFGEPQIFDNVYMPRTQAFFKNLLGFPFPIFMLGKFGLPIPCRVPVTVALDAPVHPVRQTANPTPEEITEFQDRYFATLEALFERYKEENGHGSHELSFIDN</sequence>
<dbReference type="Proteomes" id="UP000241890">
    <property type="component" value="Unassembled WGS sequence"/>
</dbReference>
<dbReference type="GO" id="GO:0008374">
    <property type="term" value="F:O-acyltransferase activity"/>
    <property type="evidence" value="ECO:0007669"/>
    <property type="project" value="InterPro"/>
</dbReference>
<feature type="transmembrane region" description="Helical" evidence="13">
    <location>
        <begin position="62"/>
        <end position="80"/>
    </location>
</feature>
<keyword evidence="6" id="KW-0256">Endoplasmic reticulum</keyword>
<feature type="transmembrane region" description="Helical" evidence="13">
    <location>
        <begin position="319"/>
        <end position="342"/>
    </location>
</feature>
<feature type="transmembrane region" description="Helical" evidence="13">
    <location>
        <begin position="133"/>
        <end position="158"/>
    </location>
</feature>
<comment type="caution">
    <text evidence="14">The sequence shown here is derived from an EMBL/GenBank/DDBJ whole genome shotgun (WGS) entry which is preliminary data.</text>
</comment>
<evidence type="ECO:0000256" key="2">
    <source>
        <dbReference type="ARBA" id="ARBA00005420"/>
    </source>
</evidence>
<keyword evidence="15" id="KW-1185">Reference proteome</keyword>
<dbReference type="OrthoDB" id="264532at2759"/>
<feature type="transmembrane region" description="Helical" evidence="13">
    <location>
        <begin position="165"/>
        <end position="186"/>
    </location>
</feature>
<dbReference type="CDD" id="cd07987">
    <property type="entry name" value="LPLAT_MGAT-like"/>
    <property type="match status" value="1"/>
</dbReference>
<feature type="transmembrane region" description="Helical" evidence="13">
    <location>
        <begin position="514"/>
        <end position="532"/>
    </location>
</feature>
<dbReference type="InParanoid" id="A0A2R5GMV5"/>
<evidence type="ECO:0000256" key="8">
    <source>
        <dbReference type="ARBA" id="ARBA00023098"/>
    </source>
</evidence>
<evidence type="ECO:0000256" key="1">
    <source>
        <dbReference type="ARBA" id="ARBA00004477"/>
    </source>
</evidence>
<dbReference type="GO" id="GO:0005789">
    <property type="term" value="C:endoplasmic reticulum membrane"/>
    <property type="evidence" value="ECO:0007669"/>
    <property type="project" value="UniProtKB-SubCell"/>
</dbReference>
<keyword evidence="11" id="KW-0175">Coiled coil</keyword>
<keyword evidence="8" id="KW-0443">Lipid metabolism</keyword>
<reference evidence="14 15" key="1">
    <citation type="submission" date="2017-12" db="EMBL/GenBank/DDBJ databases">
        <title>Sequencing, de novo assembly and annotation of complete genome of a new Thraustochytrid species, strain FCC1311.</title>
        <authorList>
            <person name="Sedici K."/>
            <person name="Godart F."/>
            <person name="Aiese Cigliano R."/>
            <person name="Sanseverino W."/>
            <person name="Barakat M."/>
            <person name="Ortet P."/>
            <person name="Marechal E."/>
            <person name="Cagnac O."/>
            <person name="Amato A."/>
        </authorList>
    </citation>
    <scope>NUCLEOTIDE SEQUENCE [LARGE SCALE GENOMIC DNA]</scope>
</reference>
<keyword evidence="5 13" id="KW-0812">Transmembrane</keyword>
<feature type="transmembrane region" description="Helical" evidence="13">
    <location>
        <begin position="362"/>
        <end position="389"/>
    </location>
</feature>
<evidence type="ECO:0000313" key="15">
    <source>
        <dbReference type="Proteomes" id="UP000241890"/>
    </source>
</evidence>
<dbReference type="GO" id="GO:0006629">
    <property type="term" value="P:lipid metabolic process"/>
    <property type="evidence" value="ECO:0007669"/>
    <property type="project" value="UniProtKB-KW"/>
</dbReference>
<keyword evidence="10 14" id="KW-0012">Acyltransferase</keyword>
<evidence type="ECO:0000256" key="5">
    <source>
        <dbReference type="ARBA" id="ARBA00022692"/>
    </source>
</evidence>
<dbReference type="PANTHER" id="PTHR12317">
    <property type="entry name" value="DIACYLGLYCEROL O-ACYLTRANSFERASE"/>
    <property type="match status" value="1"/>
</dbReference>
<evidence type="ECO:0000256" key="4">
    <source>
        <dbReference type="ARBA" id="ARBA00022679"/>
    </source>
</evidence>
<dbReference type="AlphaFoldDB" id="A0A2R5GMV5"/>
<feature type="transmembrane region" description="Helical" evidence="13">
    <location>
        <begin position="290"/>
        <end position="307"/>
    </location>
</feature>
<evidence type="ECO:0000256" key="9">
    <source>
        <dbReference type="ARBA" id="ARBA00023136"/>
    </source>
</evidence>
<organism evidence="14 15">
    <name type="scientific">Hondaea fermentalgiana</name>
    <dbReference type="NCBI Taxonomy" id="2315210"/>
    <lineage>
        <taxon>Eukaryota</taxon>
        <taxon>Sar</taxon>
        <taxon>Stramenopiles</taxon>
        <taxon>Bigyra</taxon>
        <taxon>Labyrinthulomycetes</taxon>
        <taxon>Thraustochytrida</taxon>
        <taxon>Thraustochytriidae</taxon>
        <taxon>Hondaea</taxon>
    </lineage>
</organism>
<dbReference type="InterPro" id="IPR007130">
    <property type="entry name" value="DAGAT"/>
</dbReference>
<evidence type="ECO:0000256" key="6">
    <source>
        <dbReference type="ARBA" id="ARBA00022824"/>
    </source>
</evidence>
<keyword evidence="9 13" id="KW-0472">Membrane</keyword>
<protein>
    <submittedName>
        <fullName evidence="14">Diacylglycerol O-acyltransferase 2</fullName>
    </submittedName>
</protein>
<evidence type="ECO:0000256" key="10">
    <source>
        <dbReference type="ARBA" id="ARBA00023315"/>
    </source>
</evidence>
<feature type="transmembrane region" description="Helical" evidence="13">
    <location>
        <begin position="92"/>
        <end position="113"/>
    </location>
</feature>
<comment type="subcellular location">
    <subcellularLocation>
        <location evidence="1">Endoplasmic reticulum membrane</location>
        <topology evidence="1">Multi-pass membrane protein</topology>
    </subcellularLocation>
</comment>
<evidence type="ECO:0000256" key="13">
    <source>
        <dbReference type="SAM" id="Phobius"/>
    </source>
</evidence>
<dbReference type="EMBL" id="BEYU01000089">
    <property type="protein sequence ID" value="GBG31058.1"/>
    <property type="molecule type" value="Genomic_DNA"/>
</dbReference>